<accession>A0ABW3HES6</accession>
<evidence type="ECO:0000256" key="2">
    <source>
        <dbReference type="ARBA" id="ARBA00005995"/>
    </source>
</evidence>
<dbReference type="SUPFAM" id="SSF54373">
    <property type="entry name" value="FAD-linked reductases, C-terminal domain"/>
    <property type="match status" value="1"/>
</dbReference>
<evidence type="ECO:0000259" key="4">
    <source>
        <dbReference type="Pfam" id="PF01593"/>
    </source>
</evidence>
<proteinExistence type="inferred from homology"/>
<feature type="domain" description="Amine oxidase" evidence="4">
    <location>
        <begin position="13"/>
        <end position="457"/>
    </location>
</feature>
<sequence>MNQVDVVIVGAGLAGLTAARQLVGTGLTVAVLEARERVGGRSWSEWHEGMPIDRGGAWVGPTQLRMLALAKEFNLQLLPTSRTLKQVYCSGGSHKIHGDKVFGLITSSGAPHDWRLIPALLRISWQLNRLAATVPVGAPWQAAKAAKWDAMSLGDWLDKQLFLSPTIRAIAEASFETLWGANAQELSFLFVLHYIACAGDEYTPGNFERLTASIDGAQDCRFAEGSQSVSNALAAALGERVYFDAAVEKIDMHGAYAEITTKQGVWRAADVIVAVPPPQRLNFAIEPPLPLEQRQLCEVYRMGRLMKVVVRYERAFWQQAGLSGNTILADGPINLLFDVSTPHGAGILAFIGGEHLDVFSQLSEAEQREQVLSTLVRAFGEQARTPRELISQNWVDEPWSGGAPTGYLAPGALMRYRDALSAPHHSIIWAGTELPGYWTGYMEGAVRSGERAAAAVIGRARSSLVS</sequence>
<evidence type="ECO:0000313" key="5">
    <source>
        <dbReference type="EMBL" id="MFD0948990.1"/>
    </source>
</evidence>
<dbReference type="Pfam" id="PF01593">
    <property type="entry name" value="Amino_oxidase"/>
    <property type="match status" value="1"/>
</dbReference>
<dbReference type="InterPro" id="IPR050703">
    <property type="entry name" value="Flavin_MAO"/>
</dbReference>
<dbReference type="Gene3D" id="3.50.50.60">
    <property type="entry name" value="FAD/NAD(P)-binding domain"/>
    <property type="match status" value="1"/>
</dbReference>
<comment type="similarity">
    <text evidence="2">Belongs to the flavin monoamine oxidase family.</text>
</comment>
<dbReference type="Gene3D" id="1.10.405.10">
    <property type="entry name" value="Guanine Nucleotide Dissociation Inhibitor, domain 1"/>
    <property type="match status" value="1"/>
</dbReference>
<dbReference type="RefSeq" id="WP_379068095.1">
    <property type="nucleotide sequence ID" value="NZ_JBHTIT010000001.1"/>
</dbReference>
<dbReference type="PRINTS" id="PR00757">
    <property type="entry name" value="AMINEOXDASEF"/>
</dbReference>
<evidence type="ECO:0000256" key="1">
    <source>
        <dbReference type="ARBA" id="ARBA00001974"/>
    </source>
</evidence>
<comment type="caution">
    <text evidence="5">The sequence shown here is derived from an EMBL/GenBank/DDBJ whole genome shotgun (WGS) entry which is preliminary data.</text>
</comment>
<reference evidence="6" key="1">
    <citation type="journal article" date="2019" name="Int. J. Syst. Evol. Microbiol.">
        <title>The Global Catalogue of Microorganisms (GCM) 10K type strain sequencing project: providing services to taxonomists for standard genome sequencing and annotation.</title>
        <authorList>
            <consortium name="The Broad Institute Genomics Platform"/>
            <consortium name="The Broad Institute Genome Sequencing Center for Infectious Disease"/>
            <person name="Wu L."/>
            <person name="Ma J."/>
        </authorList>
    </citation>
    <scope>NUCLEOTIDE SEQUENCE [LARGE SCALE GENOMIC DNA]</scope>
    <source>
        <strain evidence="6">CCUG 63419</strain>
    </source>
</reference>
<dbReference type="EMBL" id="JBHTIT010000001">
    <property type="protein sequence ID" value="MFD0948990.1"/>
    <property type="molecule type" value="Genomic_DNA"/>
</dbReference>
<name>A0ABW3HES6_9GAMM</name>
<protein>
    <submittedName>
        <fullName evidence="5">Flavin monoamine oxidase family protein</fullName>
    </submittedName>
</protein>
<dbReference type="InterPro" id="IPR001613">
    <property type="entry name" value="Flavin_amine_oxidase"/>
</dbReference>
<organism evidence="5 6">
    <name type="scientific">Paraperlucidibaca wandonensis</name>
    <dbReference type="NCBI Taxonomy" id="1268273"/>
    <lineage>
        <taxon>Bacteria</taxon>
        <taxon>Pseudomonadati</taxon>
        <taxon>Pseudomonadota</taxon>
        <taxon>Gammaproteobacteria</taxon>
        <taxon>Moraxellales</taxon>
        <taxon>Moraxellaceae</taxon>
        <taxon>Paraperlucidibaca</taxon>
    </lineage>
</organism>
<evidence type="ECO:0000313" key="6">
    <source>
        <dbReference type="Proteomes" id="UP001597044"/>
    </source>
</evidence>
<dbReference type="SUPFAM" id="SSF51905">
    <property type="entry name" value="FAD/NAD(P)-binding domain"/>
    <property type="match status" value="1"/>
</dbReference>
<dbReference type="InterPro" id="IPR002937">
    <property type="entry name" value="Amino_oxidase"/>
</dbReference>
<dbReference type="Gene3D" id="3.90.660.10">
    <property type="match status" value="1"/>
</dbReference>
<evidence type="ECO:0000256" key="3">
    <source>
        <dbReference type="ARBA" id="ARBA00023002"/>
    </source>
</evidence>
<gene>
    <name evidence="5" type="ORF">ACFQ0F_01030</name>
</gene>
<keyword evidence="3" id="KW-0560">Oxidoreductase</keyword>
<comment type="cofactor">
    <cofactor evidence="1">
        <name>FAD</name>
        <dbReference type="ChEBI" id="CHEBI:57692"/>
    </cofactor>
</comment>
<dbReference type="PANTHER" id="PTHR43563">
    <property type="entry name" value="AMINE OXIDASE"/>
    <property type="match status" value="1"/>
</dbReference>
<dbReference type="PANTHER" id="PTHR43563:SF1">
    <property type="entry name" value="AMINE OXIDASE [FLAVIN-CONTAINING] B"/>
    <property type="match status" value="1"/>
</dbReference>
<keyword evidence="6" id="KW-1185">Reference proteome</keyword>
<dbReference type="InterPro" id="IPR036188">
    <property type="entry name" value="FAD/NAD-bd_sf"/>
</dbReference>
<dbReference type="Proteomes" id="UP001597044">
    <property type="component" value="Unassembled WGS sequence"/>
</dbReference>